<reference evidence="1" key="1">
    <citation type="journal article" date="2014" name="Int. J. Syst. Evol. Microbiol.">
        <title>Complete genome sequence of Corynebacterium casei LMG S-19264T (=DSM 44701T), isolated from a smear-ripened cheese.</title>
        <authorList>
            <consortium name="US DOE Joint Genome Institute (JGI-PGF)"/>
            <person name="Walter F."/>
            <person name="Albersmeier A."/>
            <person name="Kalinowski J."/>
            <person name="Ruckert C."/>
        </authorList>
    </citation>
    <scope>NUCLEOTIDE SEQUENCE</scope>
    <source>
        <strain evidence="1">KCTC 42249</strain>
    </source>
</reference>
<reference evidence="1" key="2">
    <citation type="submission" date="2020-09" db="EMBL/GenBank/DDBJ databases">
        <authorList>
            <person name="Sun Q."/>
            <person name="Kim S."/>
        </authorList>
    </citation>
    <scope>NUCLEOTIDE SEQUENCE</scope>
    <source>
        <strain evidence="1">KCTC 42249</strain>
    </source>
</reference>
<dbReference type="AlphaFoldDB" id="A0A8J3DSW2"/>
<gene>
    <name evidence="1" type="ORF">GCM10016234_35120</name>
</gene>
<comment type="caution">
    <text evidence="1">The sequence shown here is derived from an EMBL/GenBank/DDBJ whole genome shotgun (WGS) entry which is preliminary data.</text>
</comment>
<dbReference type="Proteomes" id="UP000630142">
    <property type="component" value="Unassembled WGS sequence"/>
</dbReference>
<accession>A0A8J3DSW2</accession>
<keyword evidence="2" id="KW-1185">Reference proteome</keyword>
<organism evidence="1 2">
    <name type="scientific">Tianweitania populi</name>
    <dbReference type="NCBI Taxonomy" id="1607949"/>
    <lineage>
        <taxon>Bacteria</taxon>
        <taxon>Pseudomonadati</taxon>
        <taxon>Pseudomonadota</taxon>
        <taxon>Alphaproteobacteria</taxon>
        <taxon>Hyphomicrobiales</taxon>
        <taxon>Phyllobacteriaceae</taxon>
        <taxon>Tianweitania</taxon>
    </lineage>
</organism>
<dbReference type="EMBL" id="BMZQ01000003">
    <property type="protein sequence ID" value="GHD21455.1"/>
    <property type="molecule type" value="Genomic_DNA"/>
</dbReference>
<protein>
    <submittedName>
        <fullName evidence="1">Uncharacterized protein</fullName>
    </submittedName>
</protein>
<evidence type="ECO:0000313" key="1">
    <source>
        <dbReference type="EMBL" id="GHD21455.1"/>
    </source>
</evidence>
<proteinExistence type="predicted"/>
<name>A0A8J3DSW2_9HYPH</name>
<sequence>MAFHINVGMGRDDGQSIGTIYDDVAIKVLTLSLVELHKPGQGQRVDSRLKTVQGRSIMEKANKELLIVAGFPQGQCPVKQTALDAS</sequence>
<evidence type="ECO:0000313" key="2">
    <source>
        <dbReference type="Proteomes" id="UP000630142"/>
    </source>
</evidence>